<dbReference type="eggNOG" id="KOG3943">
    <property type="taxonomic scope" value="Eukaryota"/>
</dbReference>
<name>F2UAZ5_SALR5</name>
<dbReference type="SMART" id="SM00981">
    <property type="entry name" value="THUMP"/>
    <property type="match status" value="1"/>
</dbReference>
<dbReference type="Gene3D" id="3.30.2300.10">
    <property type="entry name" value="THUMP superfamily"/>
    <property type="match status" value="1"/>
</dbReference>
<dbReference type="PROSITE" id="PS51165">
    <property type="entry name" value="THUMP"/>
    <property type="match status" value="1"/>
</dbReference>
<dbReference type="OrthoDB" id="367221at2759"/>
<keyword evidence="5" id="KW-1185">Reference proteome</keyword>
<organism evidence="5">
    <name type="scientific">Salpingoeca rosetta (strain ATCC 50818 / BSB-021)</name>
    <dbReference type="NCBI Taxonomy" id="946362"/>
    <lineage>
        <taxon>Eukaryota</taxon>
        <taxon>Choanoflagellata</taxon>
        <taxon>Craspedida</taxon>
        <taxon>Salpingoecidae</taxon>
        <taxon>Salpingoeca</taxon>
    </lineage>
</organism>
<reference evidence="4" key="1">
    <citation type="submission" date="2009-08" db="EMBL/GenBank/DDBJ databases">
        <title>Annotation of Salpingoeca rosetta.</title>
        <authorList>
            <consortium name="The Broad Institute Genome Sequencing Platform"/>
            <person name="Russ C."/>
            <person name="Cuomo C."/>
            <person name="Burger G."/>
            <person name="Gray M.W."/>
            <person name="Holland P.W.H."/>
            <person name="King N."/>
            <person name="Lang F.B.F."/>
            <person name="Roger A.J."/>
            <person name="Ruiz-Trillo I."/>
            <person name="Young S.K."/>
            <person name="Zeng Q."/>
            <person name="Gargeya S."/>
            <person name="Alvarado L."/>
            <person name="Berlin A."/>
            <person name="Chapman S.B."/>
            <person name="Chen Z."/>
            <person name="Freedman E."/>
            <person name="Gellesch M."/>
            <person name="Goldberg J."/>
            <person name="Griggs A."/>
            <person name="Gujja S."/>
            <person name="Heilman E."/>
            <person name="Heiman D."/>
            <person name="Howarth C."/>
            <person name="Mehta T."/>
            <person name="Neiman D."/>
            <person name="Pearson M."/>
            <person name="Roberts A."/>
            <person name="Saif S."/>
            <person name="Shea T."/>
            <person name="Shenoy N."/>
            <person name="Sisk P."/>
            <person name="Stolte C."/>
            <person name="Sykes S."/>
            <person name="White J."/>
            <person name="Yandava C."/>
            <person name="Haas B."/>
            <person name="Nusbaum C."/>
            <person name="Birren B."/>
        </authorList>
    </citation>
    <scope>NUCLEOTIDE SEQUENCE [LARGE SCALE GENOMIC DNA]</scope>
    <source>
        <strain evidence="4">ATCC 50818</strain>
    </source>
</reference>
<dbReference type="OMA" id="MNEKACV"/>
<feature type="region of interest" description="Disordered" evidence="2">
    <location>
        <begin position="288"/>
        <end position="344"/>
    </location>
</feature>
<proteinExistence type="predicted"/>
<feature type="compositionally biased region" description="Polar residues" evidence="2">
    <location>
        <begin position="1"/>
        <end position="11"/>
    </location>
</feature>
<keyword evidence="1" id="KW-0694">RNA-binding</keyword>
<accession>F2UAZ5</accession>
<evidence type="ECO:0000313" key="5">
    <source>
        <dbReference type="Proteomes" id="UP000007799"/>
    </source>
</evidence>
<dbReference type="GO" id="GO:0003723">
    <property type="term" value="F:RNA binding"/>
    <property type="evidence" value="ECO:0007669"/>
    <property type="project" value="UniProtKB-UniRule"/>
</dbReference>
<evidence type="ECO:0000256" key="1">
    <source>
        <dbReference type="PROSITE-ProRule" id="PRU00529"/>
    </source>
</evidence>
<dbReference type="Proteomes" id="UP000007799">
    <property type="component" value="Unassembled WGS sequence"/>
</dbReference>
<dbReference type="Pfam" id="PF02926">
    <property type="entry name" value="THUMP"/>
    <property type="match status" value="1"/>
</dbReference>
<evidence type="ECO:0000256" key="2">
    <source>
        <dbReference type="SAM" id="MobiDB-lite"/>
    </source>
</evidence>
<protein>
    <recommendedName>
        <fullName evidence="3">THUMP domain-containing protein</fullName>
    </recommendedName>
</protein>
<dbReference type="InterPro" id="IPR004114">
    <property type="entry name" value="THUMP_dom"/>
</dbReference>
<dbReference type="GeneID" id="16074148"/>
<sequence>MADNGKSGSSSAKRKHADRDAGSGRGQGGGERGQGGNRGGRRGAGQFGKRPKRKRQELRSGLVGFLMTTQNIRDDRRCINECYSLLNKAEEELRQDNDDGHETKDAASTAGQSIEDLLQQEIDELSKPDAMSRASSFNEADVGCKGMMFIVSDSPVECRALSDAIYNKAIATSGGICRFIQRFLPVQITCRAAPDVIAKTVRQLLEHSPLSASSPQTTFKVHFKSRYNSTLKRDTAISEIGQMLLDTAPQHKADMKNPAVVISLEVIKNVCCVSVLENFMARSRYNLSETSRKAEDKRHAAEDQPPANLPSKEKGEQAGVPDDDTDNTGDNAGGKRISPTTTAA</sequence>
<dbReference type="GO" id="GO:0006400">
    <property type="term" value="P:tRNA modification"/>
    <property type="evidence" value="ECO:0007669"/>
    <property type="project" value="InterPro"/>
</dbReference>
<feature type="compositionally biased region" description="Gly residues" evidence="2">
    <location>
        <begin position="23"/>
        <end position="46"/>
    </location>
</feature>
<dbReference type="CDD" id="cd11717">
    <property type="entry name" value="THUMP_THUMPD1_like"/>
    <property type="match status" value="1"/>
</dbReference>
<dbReference type="PANTHER" id="PTHR13452:SF10">
    <property type="entry name" value="THUMP DOMAIN-CONTAINING PROTEIN 1"/>
    <property type="match status" value="1"/>
</dbReference>
<dbReference type="STRING" id="946362.F2UAZ5"/>
<evidence type="ECO:0000259" key="3">
    <source>
        <dbReference type="PROSITE" id="PS51165"/>
    </source>
</evidence>
<feature type="compositionally biased region" description="Basic and acidic residues" evidence="2">
    <location>
        <begin position="290"/>
        <end position="302"/>
    </location>
</feature>
<evidence type="ECO:0000313" key="4">
    <source>
        <dbReference type="EMBL" id="EGD74008.1"/>
    </source>
</evidence>
<gene>
    <name evidence="4" type="ORF">PTSG_05706</name>
</gene>
<dbReference type="KEGG" id="sre:PTSG_05706"/>
<dbReference type="EMBL" id="GL832967">
    <property type="protein sequence ID" value="EGD74008.1"/>
    <property type="molecule type" value="Genomic_DNA"/>
</dbReference>
<dbReference type="RefSeq" id="XP_004993571.1">
    <property type="nucleotide sequence ID" value="XM_004993514.1"/>
</dbReference>
<feature type="domain" description="THUMP" evidence="3">
    <location>
        <begin position="164"/>
        <end position="277"/>
    </location>
</feature>
<dbReference type="FunCoup" id="F2UAZ5">
    <property type="interactions" value="1309"/>
</dbReference>
<dbReference type="AlphaFoldDB" id="F2UAZ5"/>
<dbReference type="InParanoid" id="F2UAZ5"/>
<dbReference type="SUPFAM" id="SSF143437">
    <property type="entry name" value="THUMP domain-like"/>
    <property type="match status" value="1"/>
</dbReference>
<dbReference type="InterPro" id="IPR040183">
    <property type="entry name" value="THUMPD1-like"/>
</dbReference>
<feature type="region of interest" description="Disordered" evidence="2">
    <location>
        <begin position="1"/>
        <end position="59"/>
    </location>
</feature>
<dbReference type="PANTHER" id="PTHR13452">
    <property type="entry name" value="THUMP DOMAIN CONTAINING PROTEIN 1-RELATED"/>
    <property type="match status" value="1"/>
</dbReference>